<dbReference type="PANTHER" id="PTHR39661:SF1">
    <property type="entry name" value="UPF0310 PROTEIN MJECL36"/>
    <property type="match status" value="1"/>
</dbReference>
<accession>Q4JC14</accession>
<keyword evidence="3" id="KW-1185">Reference proteome</keyword>
<reference evidence="2 3" key="1">
    <citation type="journal article" date="2005" name="J. Bacteriol.">
        <title>The genome of Sulfolobus acidocaldarius, a model organism of the Crenarchaeota.</title>
        <authorList>
            <person name="Chen L."/>
            <person name="Brugger K."/>
            <person name="Skovgaard M."/>
            <person name="Redder P."/>
            <person name="She Q."/>
            <person name="Torarinsson E."/>
            <person name="Greve B."/>
            <person name="Awayez M."/>
            <person name="Zibat A."/>
            <person name="Klenk H.-P."/>
            <person name="Garrett R.A."/>
        </authorList>
    </citation>
    <scope>NUCLEOTIDE SEQUENCE [LARGE SCALE GENOMIC DNA]</scope>
    <source>
        <strain evidence="3">ATCC 33909 / DSM 639 / JCM 8929 / NBRC 15157 / NCIMB 11770</strain>
    </source>
</reference>
<evidence type="ECO:0000259" key="1">
    <source>
        <dbReference type="Pfam" id="PF01878"/>
    </source>
</evidence>
<dbReference type="STRING" id="330779.Saci_0248"/>
<proteinExistence type="predicted"/>
<dbReference type="Proteomes" id="UP000001018">
    <property type="component" value="Chromosome"/>
</dbReference>
<dbReference type="InterPro" id="IPR015947">
    <property type="entry name" value="PUA-like_sf"/>
</dbReference>
<name>Q4JC14_SULAC</name>
<evidence type="ECO:0000313" key="3">
    <source>
        <dbReference type="Proteomes" id="UP000001018"/>
    </source>
</evidence>
<dbReference type="SUPFAM" id="SSF88697">
    <property type="entry name" value="PUA domain-like"/>
    <property type="match status" value="1"/>
</dbReference>
<dbReference type="Pfam" id="PF01878">
    <property type="entry name" value="EVE"/>
    <property type="match status" value="1"/>
</dbReference>
<evidence type="ECO:0000313" key="2">
    <source>
        <dbReference type="EMBL" id="AAY79665.1"/>
    </source>
</evidence>
<protein>
    <submittedName>
        <fullName evidence="2">Conserved Archaeal protein</fullName>
    </submittedName>
</protein>
<dbReference type="CDD" id="cd21132">
    <property type="entry name" value="EVE-like"/>
    <property type="match status" value="1"/>
</dbReference>
<dbReference type="InterPro" id="IPR002740">
    <property type="entry name" value="EVE_domain"/>
</dbReference>
<dbReference type="eggNOG" id="arCOG02727">
    <property type="taxonomic scope" value="Archaea"/>
</dbReference>
<dbReference type="PANTHER" id="PTHR39661">
    <property type="entry name" value="UPF0310 PROTEIN MJECL36"/>
    <property type="match status" value="1"/>
</dbReference>
<gene>
    <name evidence="2" type="ordered locus">Saci_0248</name>
</gene>
<feature type="domain" description="EVE" evidence="1">
    <location>
        <begin position="2"/>
        <end position="141"/>
    </location>
</feature>
<sequence>MTYWIIPVQEDFWEAVSSLNVFGHNKERATRYIKKGDLLIFYVNKYYAKRLGGMFVGIYRVSSDWYTDTTPLFPDEKLQNKVIHTYRINIEPLLAGKCPVRDILYELSFIEDKFQFSKFLRNVPGNLRRPVPVSDAKLIEECIKKSNEV</sequence>
<dbReference type="AlphaFoldDB" id="Q4JC14"/>
<organism evidence="2 3">
    <name type="scientific">Sulfolobus acidocaldarius (strain ATCC 33909 / DSM 639 / JCM 8929 / NBRC 15157 / NCIMB 11770)</name>
    <dbReference type="NCBI Taxonomy" id="330779"/>
    <lineage>
        <taxon>Archaea</taxon>
        <taxon>Thermoproteota</taxon>
        <taxon>Thermoprotei</taxon>
        <taxon>Sulfolobales</taxon>
        <taxon>Sulfolobaceae</taxon>
        <taxon>Sulfolobus</taxon>
    </lineage>
</organism>
<dbReference type="EMBL" id="CP000077">
    <property type="protein sequence ID" value="AAY79665.1"/>
    <property type="molecule type" value="Genomic_DNA"/>
</dbReference>
<dbReference type="Gene3D" id="3.10.590.10">
    <property type="entry name" value="ph1033 like domains"/>
    <property type="match status" value="1"/>
</dbReference>
<dbReference type="HOGENOM" id="CLU_1754697_0_0_2"/>
<dbReference type="RefSeq" id="WP_011277166.1">
    <property type="nucleotide sequence ID" value="NC_007181.1"/>
</dbReference>
<dbReference type="NCBIfam" id="NF002008">
    <property type="entry name" value="PRK00809.1"/>
    <property type="match status" value="1"/>
</dbReference>
<dbReference type="GeneID" id="14550778"/>
<dbReference type="PATRIC" id="fig|330779.12.peg.245"/>
<dbReference type="KEGG" id="sai:Saci_0248"/>